<dbReference type="CDD" id="cd05014">
    <property type="entry name" value="SIS_Kpsf"/>
    <property type="match status" value="1"/>
</dbReference>
<dbReference type="Pfam" id="PF01380">
    <property type="entry name" value="SIS"/>
    <property type="match status" value="1"/>
</dbReference>
<evidence type="ECO:0000256" key="4">
    <source>
        <dbReference type="ARBA" id="ARBA00022737"/>
    </source>
</evidence>
<feature type="site" description="Catalytically relevant" evidence="13">
    <location>
        <position position="52"/>
    </location>
</feature>
<dbReference type="RefSeq" id="WP_123650552.1">
    <property type="nucleotide sequence ID" value="NZ_RHFN01000004.1"/>
</dbReference>
<comment type="subunit">
    <text evidence="2">Homotetramer.</text>
</comment>
<dbReference type="SUPFAM" id="SSF54631">
    <property type="entry name" value="CBS-domain pair"/>
    <property type="match status" value="1"/>
</dbReference>
<dbReference type="Pfam" id="PF00571">
    <property type="entry name" value="CBS"/>
    <property type="match status" value="2"/>
</dbReference>
<dbReference type="FunFam" id="3.40.50.10490:FF:000011">
    <property type="entry name" value="Arabinose 5-phosphate isomerase"/>
    <property type="match status" value="1"/>
</dbReference>
<dbReference type="PIRSF" id="PIRSF004692">
    <property type="entry name" value="KdsD_KpsF"/>
    <property type="match status" value="1"/>
</dbReference>
<name>A0A3N2SA04_9ENTR</name>
<evidence type="ECO:0000256" key="9">
    <source>
        <dbReference type="ARBA" id="ARBA00023122"/>
    </source>
</evidence>
<feature type="site" description="Catalytically relevant" evidence="13">
    <location>
        <position position="145"/>
    </location>
</feature>
<reference evidence="17 18" key="1">
    <citation type="submission" date="2018-10" db="EMBL/GenBank/DDBJ databases">
        <title>Horizontal transference of carbapenem resistance between Klebsiella pneumoniae and Kluyvera ascorbata during abdominal infection: a case report.</title>
        <authorList>
            <person name="Raro O.H.F."/>
            <person name="Lima-Morales D."/>
            <person name="Barth A.L."/>
            <person name="Paim T.G.S."/>
            <person name="Mott M.P."/>
            <person name="Riche C.V.W."/>
            <person name="Teixeira U.F."/>
            <person name="Waechter F."/>
            <person name="Dias C.A.G."/>
        </authorList>
    </citation>
    <scope>NUCLEOTIDE SEQUENCE [LARGE SCALE GENOMIC DNA]</scope>
    <source>
        <strain evidence="17 18">OT2</strain>
    </source>
</reference>
<keyword evidence="5" id="KW-0547">Nucleotide-binding</keyword>
<protein>
    <recommendedName>
        <fullName evidence="11">Arabinose 5-phosphate isomerase</fullName>
        <shortName evidence="11">API</shortName>
        <ecNumber evidence="11">5.3.1.13</ecNumber>
    </recommendedName>
</protein>
<evidence type="ECO:0000259" key="15">
    <source>
        <dbReference type="PROSITE" id="PS51371"/>
    </source>
</evidence>
<comment type="similarity">
    <text evidence="1 11">Belongs to the SIS family. GutQ/KpsF subfamily.</text>
</comment>
<keyword evidence="3 12" id="KW-0479">Metal-binding</keyword>
<evidence type="ECO:0000256" key="14">
    <source>
        <dbReference type="PROSITE-ProRule" id="PRU00703"/>
    </source>
</evidence>
<evidence type="ECO:0000256" key="13">
    <source>
        <dbReference type="PIRSR" id="PIRSR004692-3"/>
    </source>
</evidence>
<feature type="domain" description="CBS" evidence="15">
    <location>
        <begin position="203"/>
        <end position="261"/>
    </location>
</feature>
<dbReference type="PANTHER" id="PTHR42745:SF2">
    <property type="entry name" value="ARABINOSE 5-PHOSPHATE ISOMERASE GUTQ"/>
    <property type="match status" value="1"/>
</dbReference>
<evidence type="ECO:0000256" key="5">
    <source>
        <dbReference type="ARBA" id="ARBA00022741"/>
    </source>
</evidence>
<feature type="site" description="Catalytically relevant" evidence="13">
    <location>
        <position position="186"/>
    </location>
</feature>
<dbReference type="Gene3D" id="3.40.50.10490">
    <property type="entry name" value="Glucose-6-phosphate isomerase like protein, domain 1"/>
    <property type="match status" value="1"/>
</dbReference>
<dbReference type="NCBIfam" id="TIGR00393">
    <property type="entry name" value="kpsF"/>
    <property type="match status" value="1"/>
</dbReference>
<keyword evidence="4" id="KW-0677">Repeat</keyword>
<evidence type="ECO:0000259" key="16">
    <source>
        <dbReference type="PROSITE" id="PS51464"/>
    </source>
</evidence>
<evidence type="ECO:0000256" key="11">
    <source>
        <dbReference type="PIRNR" id="PIRNR004692"/>
    </source>
</evidence>
<keyword evidence="7" id="KW-0067">ATP-binding</keyword>
<keyword evidence="8" id="KW-0448">Lipopolysaccharide biosynthesis</keyword>
<comment type="caution">
    <text evidence="17">The sequence shown here is derived from an EMBL/GenBank/DDBJ whole genome shotgun (WGS) entry which is preliminary data.</text>
</comment>
<dbReference type="NCBIfam" id="NF008581">
    <property type="entry name" value="PRK11543.1"/>
    <property type="match status" value="1"/>
</dbReference>
<sequence>MSDFLLEAGRKALLLELQEASRLPDRLDETFVQAANAILNCKGKLIVSGMGKSGHIGKKLAATFASTGTPAFFVHPAEALHGDLGMVESRDVMLFISYSGSAKELDYIIPRLKEKSVVLLAMTGKANSALAQAADAVLDIAVEREACPMHLAPTSSTVNTLMMGDALAIAVMQARGFNQEDFARSHPAGALGARLLNRVHHLMRHEDDVPQVTVHASVMDAMLELSRTGMGMVAVCNEQSQVHGVFTDGDLRRWLVSGGSLDDCVNDAMTKGGVTLHDQARAVDAKEQLMKQKISAAPVVDENHRLVGAINLQNFYQAGIL</sequence>
<evidence type="ECO:0000256" key="2">
    <source>
        <dbReference type="ARBA" id="ARBA00011881"/>
    </source>
</evidence>
<evidence type="ECO:0000256" key="1">
    <source>
        <dbReference type="ARBA" id="ARBA00008165"/>
    </source>
</evidence>
<keyword evidence="10 11" id="KW-0413">Isomerase</keyword>
<dbReference type="CDD" id="cd04604">
    <property type="entry name" value="CBS_pair_SIS_assoc"/>
    <property type="match status" value="1"/>
</dbReference>
<evidence type="ECO:0000256" key="8">
    <source>
        <dbReference type="ARBA" id="ARBA00022985"/>
    </source>
</evidence>
<feature type="domain" description="CBS" evidence="15">
    <location>
        <begin position="269"/>
        <end position="321"/>
    </location>
</feature>
<dbReference type="EMBL" id="RHFN01000004">
    <property type="protein sequence ID" value="ROU16468.1"/>
    <property type="molecule type" value="Genomic_DNA"/>
</dbReference>
<dbReference type="PROSITE" id="PS51371">
    <property type="entry name" value="CBS"/>
    <property type="match status" value="2"/>
</dbReference>
<evidence type="ECO:0000256" key="3">
    <source>
        <dbReference type="ARBA" id="ARBA00022723"/>
    </source>
</evidence>
<accession>A0A3N2SA04</accession>
<organism evidence="17 18">
    <name type="scientific">Kluyvera ascorbata</name>
    <dbReference type="NCBI Taxonomy" id="51288"/>
    <lineage>
        <taxon>Bacteria</taxon>
        <taxon>Pseudomonadati</taxon>
        <taxon>Pseudomonadota</taxon>
        <taxon>Gammaproteobacteria</taxon>
        <taxon>Enterobacterales</taxon>
        <taxon>Enterobacteriaceae</taxon>
        <taxon>Kluyvera</taxon>
    </lineage>
</organism>
<dbReference type="InterPro" id="IPR046342">
    <property type="entry name" value="CBS_dom_sf"/>
</dbReference>
<dbReference type="InterPro" id="IPR000644">
    <property type="entry name" value="CBS_dom"/>
</dbReference>
<dbReference type="PANTHER" id="PTHR42745">
    <property type="match status" value="1"/>
</dbReference>
<feature type="binding site" evidence="12">
    <location>
        <position position="75"/>
    </location>
    <ligand>
        <name>Zn(2+)</name>
        <dbReference type="ChEBI" id="CHEBI:29105"/>
    </ligand>
</feature>
<keyword evidence="6 12" id="KW-0862">Zinc</keyword>
<dbReference type="InterPro" id="IPR035474">
    <property type="entry name" value="SIS_Kpsf"/>
</dbReference>
<evidence type="ECO:0000313" key="18">
    <source>
        <dbReference type="Proteomes" id="UP000268051"/>
    </source>
</evidence>
<dbReference type="OrthoDB" id="9762536at2"/>
<dbReference type="GO" id="GO:0019146">
    <property type="term" value="F:arabinose-5-phosphate isomerase activity"/>
    <property type="evidence" value="ECO:0007669"/>
    <property type="project" value="UniProtKB-EC"/>
</dbReference>
<evidence type="ECO:0000256" key="6">
    <source>
        <dbReference type="ARBA" id="ARBA00022833"/>
    </source>
</evidence>
<evidence type="ECO:0000313" key="17">
    <source>
        <dbReference type="EMBL" id="ROU16468.1"/>
    </source>
</evidence>
<dbReference type="GO" id="GO:0046872">
    <property type="term" value="F:metal ion binding"/>
    <property type="evidence" value="ECO:0007669"/>
    <property type="project" value="UniProtKB-KW"/>
</dbReference>
<dbReference type="SUPFAM" id="SSF53697">
    <property type="entry name" value="SIS domain"/>
    <property type="match status" value="1"/>
</dbReference>
<comment type="catalytic activity">
    <reaction evidence="11">
        <text>D-arabinose 5-phosphate = D-ribulose 5-phosphate</text>
        <dbReference type="Rhea" id="RHEA:23104"/>
        <dbReference type="ChEBI" id="CHEBI:57693"/>
        <dbReference type="ChEBI" id="CHEBI:58121"/>
        <dbReference type="EC" id="5.3.1.13"/>
    </reaction>
</comment>
<dbReference type="AlphaFoldDB" id="A0A3N2SA04"/>
<dbReference type="GO" id="GO:0009103">
    <property type="term" value="P:lipopolysaccharide biosynthetic process"/>
    <property type="evidence" value="ECO:0007669"/>
    <property type="project" value="UniProtKB-KW"/>
</dbReference>
<evidence type="ECO:0000256" key="7">
    <source>
        <dbReference type="ARBA" id="ARBA00022840"/>
    </source>
</evidence>
<feature type="domain" description="SIS" evidence="16">
    <location>
        <begin position="34"/>
        <end position="177"/>
    </location>
</feature>
<dbReference type="InterPro" id="IPR050986">
    <property type="entry name" value="GutQ/KpsF_isomerases"/>
</dbReference>
<dbReference type="Gene3D" id="3.10.580.10">
    <property type="entry name" value="CBS-domain"/>
    <property type="match status" value="1"/>
</dbReference>
<dbReference type="PROSITE" id="PS51464">
    <property type="entry name" value="SIS"/>
    <property type="match status" value="1"/>
</dbReference>
<evidence type="ECO:0000256" key="12">
    <source>
        <dbReference type="PIRSR" id="PIRSR004692-2"/>
    </source>
</evidence>
<proteinExistence type="inferred from homology"/>
<dbReference type="InterPro" id="IPR001347">
    <property type="entry name" value="SIS_dom"/>
</dbReference>
<feature type="site" description="Catalytically relevant" evidence="13">
    <location>
        <position position="104"/>
    </location>
</feature>
<dbReference type="InterPro" id="IPR046348">
    <property type="entry name" value="SIS_dom_sf"/>
</dbReference>
<evidence type="ECO:0000256" key="10">
    <source>
        <dbReference type="ARBA" id="ARBA00023235"/>
    </source>
</evidence>
<dbReference type="EC" id="5.3.1.13" evidence="11"/>
<dbReference type="GO" id="GO:0005524">
    <property type="term" value="F:ATP binding"/>
    <property type="evidence" value="ECO:0007669"/>
    <property type="project" value="UniProtKB-KW"/>
</dbReference>
<dbReference type="InterPro" id="IPR004800">
    <property type="entry name" value="KdsD/KpsF-type"/>
</dbReference>
<gene>
    <name evidence="17" type="primary">gutQ</name>
    <name evidence="17" type="ORF">EB837_05035</name>
</gene>
<keyword evidence="9 14" id="KW-0129">CBS domain</keyword>
<dbReference type="Proteomes" id="UP000268051">
    <property type="component" value="Unassembled WGS sequence"/>
</dbReference>